<evidence type="ECO:0000259" key="4">
    <source>
        <dbReference type="PROSITE" id="PS50296"/>
    </source>
</evidence>
<evidence type="ECO:0000313" key="6">
    <source>
        <dbReference type="Proteomes" id="UP000199437"/>
    </source>
</evidence>
<dbReference type="OrthoDB" id="9792915at2"/>
<dbReference type="SUPFAM" id="SSF55159">
    <property type="entry name" value="eIF1-like"/>
    <property type="match status" value="1"/>
</dbReference>
<evidence type="ECO:0000256" key="3">
    <source>
        <dbReference type="ARBA" id="ARBA00022917"/>
    </source>
</evidence>
<keyword evidence="3" id="KW-0648">Protein biosynthesis</keyword>
<dbReference type="GO" id="GO:0002188">
    <property type="term" value="P:translation reinitiation"/>
    <property type="evidence" value="ECO:0007669"/>
    <property type="project" value="TreeGrafter"/>
</dbReference>
<keyword evidence="2" id="KW-0810">Translation regulation</keyword>
<keyword evidence="6" id="KW-1185">Reference proteome</keyword>
<evidence type="ECO:0000256" key="1">
    <source>
        <dbReference type="ARBA" id="ARBA00005422"/>
    </source>
</evidence>
<keyword evidence="5" id="KW-0396">Initiation factor</keyword>
<reference evidence="6" key="1">
    <citation type="submission" date="2016-10" db="EMBL/GenBank/DDBJ databases">
        <authorList>
            <person name="Varghese N."/>
            <person name="Submissions S."/>
        </authorList>
    </citation>
    <scope>NUCLEOTIDE SEQUENCE [LARGE SCALE GENOMIC DNA]</scope>
    <source>
        <strain evidence="6">CGMCC 1.12402</strain>
    </source>
</reference>
<dbReference type="InterPro" id="IPR001950">
    <property type="entry name" value="SUI1"/>
</dbReference>
<proteinExistence type="inferred from homology"/>
<comment type="similarity">
    <text evidence="1">Belongs to the SUI1 family.</text>
</comment>
<dbReference type="Gene3D" id="3.30.780.10">
    <property type="entry name" value="SUI1-like domain"/>
    <property type="match status" value="1"/>
</dbReference>
<dbReference type="CDD" id="cd11567">
    <property type="entry name" value="YciH_like"/>
    <property type="match status" value="1"/>
</dbReference>
<feature type="domain" description="SUI1" evidence="4">
    <location>
        <begin position="42"/>
        <end position="108"/>
    </location>
</feature>
<dbReference type="InterPro" id="IPR036877">
    <property type="entry name" value="SUI1_dom_sf"/>
</dbReference>
<dbReference type="GO" id="GO:0001731">
    <property type="term" value="P:formation of translation preinitiation complex"/>
    <property type="evidence" value="ECO:0007669"/>
    <property type="project" value="TreeGrafter"/>
</dbReference>
<dbReference type="InterPro" id="IPR005872">
    <property type="entry name" value="SUI1_arc_bac"/>
</dbReference>
<organism evidence="5 6">
    <name type="scientific">Roseivirga pacifica</name>
    <dbReference type="NCBI Taxonomy" id="1267423"/>
    <lineage>
        <taxon>Bacteria</taxon>
        <taxon>Pseudomonadati</taxon>
        <taxon>Bacteroidota</taxon>
        <taxon>Cytophagia</taxon>
        <taxon>Cytophagales</taxon>
        <taxon>Roseivirgaceae</taxon>
        <taxon>Roseivirga</taxon>
    </lineage>
</organism>
<dbReference type="AlphaFoldDB" id="A0A1I0RIE5"/>
<dbReference type="PROSITE" id="PS50296">
    <property type="entry name" value="SUI1"/>
    <property type="match status" value="1"/>
</dbReference>
<evidence type="ECO:0000256" key="2">
    <source>
        <dbReference type="ARBA" id="ARBA00022845"/>
    </source>
</evidence>
<name>A0A1I0RIE5_9BACT</name>
<dbReference type="Proteomes" id="UP000199437">
    <property type="component" value="Unassembled WGS sequence"/>
</dbReference>
<dbReference type="GeneID" id="99988293"/>
<dbReference type="Pfam" id="PF01253">
    <property type="entry name" value="SUI1"/>
    <property type="match status" value="1"/>
</dbReference>
<gene>
    <name evidence="5" type="ORF">SAMN05216290_3623</name>
</gene>
<protein>
    <submittedName>
        <fullName evidence="5">Translation initiation factor 1 (eIF-1/SUI1)</fullName>
    </submittedName>
</protein>
<dbReference type="GO" id="GO:0003729">
    <property type="term" value="F:mRNA binding"/>
    <property type="evidence" value="ECO:0007669"/>
    <property type="project" value="TreeGrafter"/>
</dbReference>
<dbReference type="GO" id="GO:0006417">
    <property type="term" value="P:regulation of translation"/>
    <property type="evidence" value="ECO:0007669"/>
    <property type="project" value="UniProtKB-KW"/>
</dbReference>
<dbReference type="RefSeq" id="WP_090260491.1">
    <property type="nucleotide sequence ID" value="NZ_FOIR01000004.1"/>
</dbReference>
<accession>A0A1I0RIE5</accession>
<dbReference type="EMBL" id="FOIR01000004">
    <property type="protein sequence ID" value="SEW40698.1"/>
    <property type="molecule type" value="Genomic_DNA"/>
</dbReference>
<dbReference type="GO" id="GO:0003743">
    <property type="term" value="F:translation initiation factor activity"/>
    <property type="evidence" value="ECO:0007669"/>
    <property type="project" value="UniProtKB-KW"/>
</dbReference>
<dbReference type="InterPro" id="IPR050318">
    <property type="entry name" value="DENR/SUI1_TIF"/>
</dbReference>
<evidence type="ECO:0000313" key="5">
    <source>
        <dbReference type="EMBL" id="SEW40698.1"/>
    </source>
</evidence>
<dbReference type="PANTHER" id="PTHR12789:SF0">
    <property type="entry name" value="DENSITY-REGULATED PROTEIN"/>
    <property type="match status" value="1"/>
</dbReference>
<dbReference type="PIRSF" id="PIRSF037511">
    <property type="entry name" value="Transl_init_SUI1_pro"/>
    <property type="match status" value="1"/>
</dbReference>
<dbReference type="PANTHER" id="PTHR12789">
    <property type="entry name" value="DENSITY-REGULATED PROTEIN HOMOLOG"/>
    <property type="match status" value="1"/>
</dbReference>
<dbReference type="STRING" id="1267423.SAMN05216290_3623"/>
<sequence>MGRKNKKDKGRIGVVYSTSDDFDYDYDDFEEETLPAGEQNLKVMLDKKSRGGKQVTLVEGFVGTEDDLKDLGKLLKSKCGVGGSAKNGEILIQGDFRDKVLDLLKSEGYNAKRVGG</sequence>